<evidence type="ECO:0000256" key="1">
    <source>
        <dbReference type="SAM" id="MobiDB-lite"/>
    </source>
</evidence>
<proteinExistence type="predicted"/>
<reference evidence="3 4" key="1">
    <citation type="submission" date="2017-12" db="EMBL/GenBank/DDBJ databases">
        <title>Phylogenetic diversity of female urinary microbiome.</title>
        <authorList>
            <person name="Thomas-White K."/>
            <person name="Wolfe A.J."/>
        </authorList>
    </citation>
    <scope>NUCLEOTIDE SEQUENCE [LARGE SCALE GENOMIC DNA]</scope>
    <source>
        <strain evidence="3 4">UMB0319</strain>
    </source>
</reference>
<evidence type="ECO:0000313" key="3">
    <source>
        <dbReference type="EMBL" id="PKY97884.1"/>
    </source>
</evidence>
<gene>
    <name evidence="3" type="ORF">CYJ26_10530</name>
</gene>
<accession>A0A2I1KQG7</accession>
<feature type="compositionally biased region" description="Polar residues" evidence="1">
    <location>
        <begin position="15"/>
        <end position="29"/>
    </location>
</feature>
<sequence>ADENDPSYEGVSVTKGESVTSESPKNSDGSEVPSGSEFSIPADFKAPEGTTVSVDKTTGKVTVKTSDGTPVGEIKVPVTVTYPDKTTDSTSVTVTVKDAAPQP</sequence>
<comment type="caution">
    <text evidence="3">The sequence shown here is derived from an EMBL/GenBank/DDBJ whole genome shotgun (WGS) entry which is preliminary data.</text>
</comment>
<feature type="non-terminal residue" evidence="3">
    <location>
        <position position="103"/>
    </location>
</feature>
<evidence type="ECO:0000313" key="4">
    <source>
        <dbReference type="Proteomes" id="UP000234778"/>
    </source>
</evidence>
<organism evidence="3 4">
    <name type="scientific">Actinomyces urogenitalis</name>
    <dbReference type="NCBI Taxonomy" id="103621"/>
    <lineage>
        <taxon>Bacteria</taxon>
        <taxon>Bacillati</taxon>
        <taxon>Actinomycetota</taxon>
        <taxon>Actinomycetes</taxon>
        <taxon>Actinomycetales</taxon>
        <taxon>Actinomycetaceae</taxon>
        <taxon>Actinomyces</taxon>
    </lineage>
</organism>
<dbReference type="AlphaFoldDB" id="A0A2I1KQG7"/>
<evidence type="ECO:0000259" key="2">
    <source>
        <dbReference type="Pfam" id="PF18957"/>
    </source>
</evidence>
<dbReference type="Proteomes" id="UP000234778">
    <property type="component" value="Unassembled WGS sequence"/>
</dbReference>
<feature type="domain" description="Long Rib" evidence="2">
    <location>
        <begin position="1"/>
        <end position="97"/>
    </location>
</feature>
<dbReference type="EMBL" id="PKHA01000030">
    <property type="protein sequence ID" value="PKY97884.1"/>
    <property type="molecule type" value="Genomic_DNA"/>
</dbReference>
<feature type="non-terminal residue" evidence="3">
    <location>
        <position position="1"/>
    </location>
</feature>
<dbReference type="Pfam" id="PF18957">
    <property type="entry name" value="RibLong"/>
    <property type="match status" value="1"/>
</dbReference>
<dbReference type="InterPro" id="IPR044055">
    <property type="entry name" value="RibLong"/>
</dbReference>
<feature type="region of interest" description="Disordered" evidence="1">
    <location>
        <begin position="1"/>
        <end position="51"/>
    </location>
</feature>
<dbReference type="RefSeq" id="WP_180950901.1">
    <property type="nucleotide sequence ID" value="NZ_PKHA01000030.1"/>
</dbReference>
<name>A0A2I1KQG7_9ACTO</name>
<protein>
    <recommendedName>
        <fullName evidence="2">Long Rib domain-containing protein</fullName>
    </recommendedName>
</protein>
<dbReference type="GeneID" id="81709365"/>
<dbReference type="NCBIfam" id="NF038186">
    <property type="entry name" value="YPDG_rpt"/>
    <property type="match status" value="1"/>
</dbReference>